<dbReference type="PROSITE" id="PS50206">
    <property type="entry name" value="RHODANESE_3"/>
    <property type="match status" value="2"/>
</dbReference>
<dbReference type="InterPro" id="IPR036873">
    <property type="entry name" value="Rhodanese-like_dom_sf"/>
</dbReference>
<dbReference type="InterPro" id="IPR001763">
    <property type="entry name" value="Rhodanese-like_dom"/>
</dbReference>
<name>A0A833EA14_CALS0</name>
<dbReference type="PANTHER" id="PTHR43855">
    <property type="entry name" value="THIOSULFATE SULFURTRANSFERASE"/>
    <property type="match status" value="1"/>
</dbReference>
<keyword evidence="1" id="KW-0677">Repeat</keyword>
<dbReference type="Gene3D" id="3.40.250.10">
    <property type="entry name" value="Rhodanese-like domain"/>
    <property type="match status" value="2"/>
</dbReference>
<dbReference type="EMBL" id="DQVM01000086">
    <property type="protein sequence ID" value="HIQ29804.1"/>
    <property type="molecule type" value="Genomic_DNA"/>
</dbReference>
<evidence type="ECO:0000259" key="2">
    <source>
        <dbReference type="PROSITE" id="PS50206"/>
    </source>
</evidence>
<comment type="caution">
    <text evidence="3">The sequence shown here is derived from an EMBL/GenBank/DDBJ whole genome shotgun (WGS) entry which is preliminary data.</text>
</comment>
<dbReference type="SUPFAM" id="SSF52821">
    <property type="entry name" value="Rhodanese/Cell cycle control phosphatase"/>
    <property type="match status" value="2"/>
</dbReference>
<dbReference type="AlphaFoldDB" id="A0A833EA14"/>
<dbReference type="SMART" id="SM00450">
    <property type="entry name" value="RHOD"/>
    <property type="match status" value="2"/>
</dbReference>
<protein>
    <submittedName>
        <fullName evidence="3">Sulfurtransferase</fullName>
    </submittedName>
</protein>
<dbReference type="Pfam" id="PF00581">
    <property type="entry name" value="Rhodanese"/>
    <property type="match status" value="2"/>
</dbReference>
<evidence type="ECO:0000256" key="1">
    <source>
        <dbReference type="ARBA" id="ARBA00022737"/>
    </source>
</evidence>
<dbReference type="GO" id="GO:0016740">
    <property type="term" value="F:transferase activity"/>
    <property type="evidence" value="ECO:0007669"/>
    <property type="project" value="UniProtKB-KW"/>
</dbReference>
<feature type="domain" description="Rhodanese" evidence="2">
    <location>
        <begin position="24"/>
        <end position="131"/>
    </location>
</feature>
<dbReference type="PANTHER" id="PTHR43855:SF1">
    <property type="entry name" value="THIOSULFATE SULFURTRANSFERASE"/>
    <property type="match status" value="1"/>
</dbReference>
<evidence type="ECO:0000313" key="3">
    <source>
        <dbReference type="EMBL" id="HIQ29804.1"/>
    </source>
</evidence>
<feature type="domain" description="Rhodanese" evidence="2">
    <location>
        <begin position="165"/>
        <end position="260"/>
    </location>
</feature>
<dbReference type="InterPro" id="IPR051126">
    <property type="entry name" value="Thiosulfate_sulfurtransferase"/>
</dbReference>
<sequence length="271" mass="31030">MQKLSPSGYDIQVITPQDYLEHRSSEDIILVDVRRLVEYKAGHIPGAISMPFTNFIKMQGLALYPADADNLRRHLYESGITKDKLVICYDNLHWRHASRVLYTLELLGYERLAVLGTTYDRYVELGYEVERGTGEKSMGSVNEAGVAADYRYIITKETILELVNHKHDVTLVDTRAAADYVFGHIPTALNLPWQEVASSDKVFNLSKVEEFTKELGIRKDEPIIFYCEEGTSSSLVMYAFRQLGYKNTHTYLPSYSEWISDPQLPVCREED</sequence>
<proteinExistence type="predicted"/>
<evidence type="ECO:0000313" key="4">
    <source>
        <dbReference type="Proteomes" id="UP000608579"/>
    </source>
</evidence>
<organism evidence="3 4">
    <name type="scientific">Caldiarchaeum subterraneum</name>
    <dbReference type="NCBI Taxonomy" id="311458"/>
    <lineage>
        <taxon>Archaea</taxon>
        <taxon>Nitrososphaerota</taxon>
        <taxon>Candidatus Caldarchaeales</taxon>
        <taxon>Candidatus Caldarchaeaceae</taxon>
        <taxon>Candidatus Caldarchaeum</taxon>
    </lineage>
</organism>
<accession>A0A833EA14</accession>
<reference evidence="3" key="1">
    <citation type="journal article" date="2020" name="ISME J.">
        <title>Gammaproteobacteria mediating utilization of methyl-, sulfur- and petroleum organic compounds in deep ocean hydrothermal plumes.</title>
        <authorList>
            <person name="Zhou Z."/>
            <person name="Liu Y."/>
            <person name="Pan J."/>
            <person name="Cron B.R."/>
            <person name="Toner B.M."/>
            <person name="Anantharaman K."/>
            <person name="Breier J.A."/>
            <person name="Dick G.J."/>
            <person name="Li M."/>
        </authorList>
    </citation>
    <scope>NUCLEOTIDE SEQUENCE</scope>
    <source>
        <strain evidence="3">SZUA-1515</strain>
    </source>
</reference>
<dbReference type="Proteomes" id="UP000608579">
    <property type="component" value="Unassembled WGS sequence"/>
</dbReference>
<gene>
    <name evidence="3" type="ORF">EYH45_04485</name>
</gene>
<keyword evidence="3" id="KW-0808">Transferase</keyword>